<dbReference type="AlphaFoldDB" id="A0AAV5IAK8"/>
<protein>
    <submittedName>
        <fullName evidence="1">Uncharacterized protein</fullName>
    </submittedName>
</protein>
<accession>A0AAV5IAK8</accession>
<dbReference type="EMBL" id="BPVZ01000012">
    <property type="protein sequence ID" value="GKU98168.1"/>
    <property type="molecule type" value="Genomic_DNA"/>
</dbReference>
<comment type="caution">
    <text evidence="1">The sequence shown here is derived from an EMBL/GenBank/DDBJ whole genome shotgun (WGS) entry which is preliminary data.</text>
</comment>
<sequence length="62" mass="6741">MYASLTEAIVPHQLFDVISAIPGALSIFLIAEQPQLFLDDRILASAVEVLARHHQLKSATGL</sequence>
<reference evidence="1 2" key="1">
    <citation type="journal article" date="2021" name="Commun. Biol.">
        <title>The genome of Shorea leprosula (Dipterocarpaceae) highlights the ecological relevance of drought in aseasonal tropical rainforests.</title>
        <authorList>
            <person name="Ng K.K.S."/>
            <person name="Kobayashi M.J."/>
            <person name="Fawcett J.A."/>
            <person name="Hatakeyama M."/>
            <person name="Paape T."/>
            <person name="Ng C.H."/>
            <person name="Ang C.C."/>
            <person name="Tnah L.H."/>
            <person name="Lee C.T."/>
            <person name="Nishiyama T."/>
            <person name="Sese J."/>
            <person name="O'Brien M.J."/>
            <person name="Copetti D."/>
            <person name="Mohd Noor M.I."/>
            <person name="Ong R.C."/>
            <person name="Putra M."/>
            <person name="Sireger I.Z."/>
            <person name="Indrioko S."/>
            <person name="Kosugi Y."/>
            <person name="Izuno A."/>
            <person name="Isagi Y."/>
            <person name="Lee S.L."/>
            <person name="Shimizu K.K."/>
        </authorList>
    </citation>
    <scope>NUCLEOTIDE SEQUENCE [LARGE SCALE GENOMIC DNA]</scope>
    <source>
        <strain evidence="1">214</strain>
    </source>
</reference>
<name>A0AAV5IAK8_9ROSI</name>
<gene>
    <name evidence="1" type="ORF">SLEP1_g11202</name>
</gene>
<dbReference type="Proteomes" id="UP001054252">
    <property type="component" value="Unassembled WGS sequence"/>
</dbReference>
<proteinExistence type="predicted"/>
<keyword evidence="2" id="KW-1185">Reference proteome</keyword>
<evidence type="ECO:0000313" key="1">
    <source>
        <dbReference type="EMBL" id="GKU98168.1"/>
    </source>
</evidence>
<evidence type="ECO:0000313" key="2">
    <source>
        <dbReference type="Proteomes" id="UP001054252"/>
    </source>
</evidence>
<organism evidence="1 2">
    <name type="scientific">Rubroshorea leprosula</name>
    <dbReference type="NCBI Taxonomy" id="152421"/>
    <lineage>
        <taxon>Eukaryota</taxon>
        <taxon>Viridiplantae</taxon>
        <taxon>Streptophyta</taxon>
        <taxon>Embryophyta</taxon>
        <taxon>Tracheophyta</taxon>
        <taxon>Spermatophyta</taxon>
        <taxon>Magnoliopsida</taxon>
        <taxon>eudicotyledons</taxon>
        <taxon>Gunneridae</taxon>
        <taxon>Pentapetalae</taxon>
        <taxon>rosids</taxon>
        <taxon>malvids</taxon>
        <taxon>Malvales</taxon>
        <taxon>Dipterocarpaceae</taxon>
        <taxon>Rubroshorea</taxon>
    </lineage>
</organism>